<keyword evidence="2" id="KW-1185">Reference proteome</keyword>
<reference evidence="1" key="2">
    <citation type="journal article" date="2023" name="BMC Genomics">
        <title>Pest status, molecular evolution, and epigenetic factors derived from the genome assembly of Frankliniella fusca, a thysanopteran phytovirus vector.</title>
        <authorList>
            <person name="Catto M.A."/>
            <person name="Labadie P.E."/>
            <person name="Jacobson A.L."/>
            <person name="Kennedy G.G."/>
            <person name="Srinivasan R."/>
            <person name="Hunt B.G."/>
        </authorList>
    </citation>
    <scope>NUCLEOTIDE SEQUENCE</scope>
    <source>
        <strain evidence="1">PL_HMW_Pooled</strain>
    </source>
</reference>
<evidence type="ECO:0000313" key="2">
    <source>
        <dbReference type="Proteomes" id="UP001219518"/>
    </source>
</evidence>
<evidence type="ECO:0000313" key="1">
    <source>
        <dbReference type="EMBL" id="KAK3908441.1"/>
    </source>
</evidence>
<protein>
    <submittedName>
        <fullName evidence="1">Universal stress protein E</fullName>
    </submittedName>
</protein>
<comment type="caution">
    <text evidence="1">The sequence shown here is derived from an EMBL/GenBank/DDBJ whole genome shotgun (WGS) entry which is preliminary data.</text>
</comment>
<dbReference type="EMBL" id="JAHWGI010000058">
    <property type="protein sequence ID" value="KAK3908441.1"/>
    <property type="molecule type" value="Genomic_DNA"/>
</dbReference>
<organism evidence="1 2">
    <name type="scientific">Frankliniella fusca</name>
    <dbReference type="NCBI Taxonomy" id="407009"/>
    <lineage>
        <taxon>Eukaryota</taxon>
        <taxon>Metazoa</taxon>
        <taxon>Ecdysozoa</taxon>
        <taxon>Arthropoda</taxon>
        <taxon>Hexapoda</taxon>
        <taxon>Insecta</taxon>
        <taxon>Pterygota</taxon>
        <taxon>Neoptera</taxon>
        <taxon>Paraneoptera</taxon>
        <taxon>Thysanoptera</taxon>
        <taxon>Terebrantia</taxon>
        <taxon>Thripoidea</taxon>
        <taxon>Thripidae</taxon>
        <taxon>Frankliniella</taxon>
    </lineage>
</organism>
<gene>
    <name evidence="1" type="ORF">KUF71_018868</name>
</gene>
<sequence>MLLWKPVFGTQLAPPLLSSLPGCFVGAAPYWMFHQEHLVTKMDQVLMSCDNVLEEKHKTKHAGLLKFYGKCEMAAEPVHGTDDEGWCPRLDAGVFSLGILGSTGCRSSTQGPAAKSQVFKLRCLQRLGCERCHLGQQWRSKEEYTQQ</sequence>
<dbReference type="Proteomes" id="UP001219518">
    <property type="component" value="Unassembled WGS sequence"/>
</dbReference>
<reference evidence="1" key="1">
    <citation type="submission" date="2021-07" db="EMBL/GenBank/DDBJ databases">
        <authorList>
            <person name="Catto M.A."/>
            <person name="Jacobson A."/>
            <person name="Kennedy G."/>
            <person name="Labadie P."/>
            <person name="Hunt B.G."/>
            <person name="Srinivasan R."/>
        </authorList>
    </citation>
    <scope>NUCLEOTIDE SEQUENCE</scope>
    <source>
        <strain evidence="1">PL_HMW_Pooled</strain>
        <tissue evidence="1">Head</tissue>
    </source>
</reference>
<accession>A0AAE1GSA0</accession>
<name>A0AAE1GSA0_9NEOP</name>
<proteinExistence type="predicted"/>
<dbReference type="AlphaFoldDB" id="A0AAE1GSA0"/>